<evidence type="ECO:0000313" key="2">
    <source>
        <dbReference type="Proteomes" id="UP000316238"/>
    </source>
</evidence>
<proteinExistence type="predicted"/>
<reference evidence="1" key="1">
    <citation type="submission" date="2017-07" db="EMBL/GenBank/DDBJ databases">
        <title>The cable genome - Insights into the physiology and evolution of filamentous bacteria capable of sulfide oxidation via long distance electron transfer.</title>
        <authorList>
            <person name="Thorup C."/>
            <person name="Bjerg J.T."/>
            <person name="Schreiber L."/>
            <person name="Nielsen L.P."/>
            <person name="Kjeldsen K.U."/>
            <person name="Boesen T."/>
            <person name="Boggild A."/>
            <person name="Meysman F."/>
            <person name="Geelhoed J."/>
            <person name="Schramm A."/>
        </authorList>
    </citation>
    <scope>NUCLEOTIDE SEQUENCE [LARGE SCALE GENOMIC DNA]</scope>
    <source>
        <strain evidence="1">GS</strain>
    </source>
</reference>
<evidence type="ECO:0008006" key="3">
    <source>
        <dbReference type="Google" id="ProtNLM"/>
    </source>
</evidence>
<dbReference type="EMBL" id="NQJD01000009">
    <property type="protein sequence ID" value="TAA75191.1"/>
    <property type="molecule type" value="Genomic_DNA"/>
</dbReference>
<keyword evidence="2" id="KW-1185">Reference proteome</keyword>
<sequence>MPDKVFIDTNILIYSFLDNDQKRHEAAVQLLSSLLEKEVFIST</sequence>
<dbReference type="AlphaFoldDB" id="A0A521G2X0"/>
<dbReference type="SUPFAM" id="SSF88723">
    <property type="entry name" value="PIN domain-like"/>
    <property type="match status" value="1"/>
</dbReference>
<name>A0A521G2X0_9BACT</name>
<accession>A0A521G2X0</accession>
<protein>
    <recommendedName>
        <fullName evidence="3">PIN domain-containing protein</fullName>
    </recommendedName>
</protein>
<dbReference type="Proteomes" id="UP000316238">
    <property type="component" value="Unassembled WGS sequence"/>
</dbReference>
<comment type="caution">
    <text evidence="1">The sequence shown here is derived from an EMBL/GenBank/DDBJ whole genome shotgun (WGS) entry which is preliminary data.</text>
</comment>
<organism evidence="1 2">
    <name type="scientific">Candidatus Electronema aureum</name>
    <dbReference type="NCBI Taxonomy" id="2005002"/>
    <lineage>
        <taxon>Bacteria</taxon>
        <taxon>Pseudomonadati</taxon>
        <taxon>Thermodesulfobacteriota</taxon>
        <taxon>Desulfobulbia</taxon>
        <taxon>Desulfobulbales</taxon>
        <taxon>Desulfobulbaceae</taxon>
        <taxon>Candidatus Electronema</taxon>
    </lineage>
</organism>
<gene>
    <name evidence="1" type="ORF">CDV28_1094</name>
</gene>
<evidence type="ECO:0000313" key="1">
    <source>
        <dbReference type="EMBL" id="TAA75191.1"/>
    </source>
</evidence>
<dbReference type="Gene3D" id="3.40.50.1010">
    <property type="entry name" value="5'-nuclease"/>
    <property type="match status" value="1"/>
</dbReference>
<dbReference type="InterPro" id="IPR029060">
    <property type="entry name" value="PIN-like_dom_sf"/>
</dbReference>